<accession>A0A8C3VKX6</accession>
<dbReference type="PANTHER" id="PTHR36170:SF1">
    <property type="entry name" value="CENTROSOMAL PROTEIN OF 89 KDA"/>
    <property type="match status" value="1"/>
</dbReference>
<feature type="region of interest" description="Disordered" evidence="2">
    <location>
        <begin position="155"/>
        <end position="228"/>
    </location>
</feature>
<dbReference type="GO" id="GO:0005814">
    <property type="term" value="C:centriole"/>
    <property type="evidence" value="ECO:0007669"/>
    <property type="project" value="Ensembl"/>
</dbReference>
<reference evidence="3" key="2">
    <citation type="submission" date="2025-09" db="UniProtKB">
        <authorList>
            <consortium name="Ensembl"/>
        </authorList>
    </citation>
    <scope>IDENTIFICATION</scope>
</reference>
<protein>
    <submittedName>
        <fullName evidence="3">Centrosomal protein 89</fullName>
    </submittedName>
</protein>
<dbReference type="Ensembl" id="ENSCWAT00000001472.1">
    <property type="protein sequence ID" value="ENSCWAP00000001330.1"/>
    <property type="gene ID" value="ENSCWAG00000001114.1"/>
</dbReference>
<dbReference type="PANTHER" id="PTHR36170">
    <property type="entry name" value="CENTROSOMAL PROTEIN OF 89 KDA"/>
    <property type="match status" value="1"/>
</dbReference>
<proteinExistence type="predicted"/>
<dbReference type="Proteomes" id="UP000694540">
    <property type="component" value="Unplaced"/>
</dbReference>
<dbReference type="AlphaFoldDB" id="A0A8C3VKX6"/>
<feature type="compositionally biased region" description="Basic and acidic residues" evidence="2">
    <location>
        <begin position="278"/>
        <end position="291"/>
    </location>
</feature>
<dbReference type="GO" id="GO:0005829">
    <property type="term" value="C:cytosol"/>
    <property type="evidence" value="ECO:0007669"/>
    <property type="project" value="Ensembl"/>
</dbReference>
<dbReference type="GO" id="GO:0005813">
    <property type="term" value="C:centrosome"/>
    <property type="evidence" value="ECO:0007669"/>
    <property type="project" value="Ensembl"/>
</dbReference>
<dbReference type="GO" id="GO:0036064">
    <property type="term" value="C:ciliary basal body"/>
    <property type="evidence" value="ECO:0007669"/>
    <property type="project" value="Ensembl"/>
</dbReference>
<keyword evidence="1" id="KW-0175">Coiled coil</keyword>
<dbReference type="GO" id="GO:0007268">
    <property type="term" value="P:chemical synaptic transmission"/>
    <property type="evidence" value="ECO:0007669"/>
    <property type="project" value="InterPro"/>
</dbReference>
<dbReference type="GO" id="GO:0045202">
    <property type="term" value="C:synapse"/>
    <property type="evidence" value="ECO:0007669"/>
    <property type="project" value="GOC"/>
</dbReference>
<evidence type="ECO:0000313" key="3">
    <source>
        <dbReference type="Ensembl" id="ENSCWAP00000001330.1"/>
    </source>
</evidence>
<feature type="compositionally biased region" description="Pro residues" evidence="2">
    <location>
        <begin position="34"/>
        <end position="45"/>
    </location>
</feature>
<feature type="compositionally biased region" description="Basic and acidic residues" evidence="2">
    <location>
        <begin position="134"/>
        <end position="143"/>
    </location>
</feature>
<dbReference type="GO" id="GO:0031514">
    <property type="term" value="C:motile cilium"/>
    <property type="evidence" value="ECO:0007669"/>
    <property type="project" value="Ensembl"/>
</dbReference>
<name>A0A8C3VKX6_9CETA</name>
<dbReference type="GO" id="GO:0000922">
    <property type="term" value="C:spindle pole"/>
    <property type="evidence" value="ECO:0007669"/>
    <property type="project" value="Ensembl"/>
</dbReference>
<feature type="compositionally biased region" description="Basic and acidic residues" evidence="2">
    <location>
        <begin position="194"/>
        <end position="213"/>
    </location>
</feature>
<gene>
    <name evidence="3" type="primary">CEP89</name>
</gene>
<dbReference type="GeneTree" id="ENSGT00390000018876"/>
<organism evidence="3 4">
    <name type="scientific">Catagonus wagneri</name>
    <name type="common">Chacoan peccary</name>
    <dbReference type="NCBI Taxonomy" id="51154"/>
    <lineage>
        <taxon>Eukaryota</taxon>
        <taxon>Metazoa</taxon>
        <taxon>Chordata</taxon>
        <taxon>Craniata</taxon>
        <taxon>Vertebrata</taxon>
        <taxon>Euteleostomi</taxon>
        <taxon>Mammalia</taxon>
        <taxon>Eutheria</taxon>
        <taxon>Laurasiatheria</taxon>
        <taxon>Artiodactyla</taxon>
        <taxon>Suina</taxon>
        <taxon>Tayassuidae</taxon>
        <taxon>Catagonus</taxon>
    </lineage>
</organism>
<feature type="region of interest" description="Disordered" evidence="2">
    <location>
        <begin position="124"/>
        <end position="143"/>
    </location>
</feature>
<feature type="coiled-coil region" evidence="1">
    <location>
        <begin position="369"/>
        <end position="410"/>
    </location>
</feature>
<feature type="region of interest" description="Disordered" evidence="2">
    <location>
        <begin position="278"/>
        <end position="302"/>
    </location>
</feature>
<dbReference type="InterPro" id="IPR033545">
    <property type="entry name" value="CEP89"/>
</dbReference>
<evidence type="ECO:0000313" key="4">
    <source>
        <dbReference type="Proteomes" id="UP000694540"/>
    </source>
</evidence>
<sequence>MSLGFRRGRKRQFKHIIPGLLPAASIAPKAAVPRTPPPRSPNPSPERPRSALAAAILATTLTGRTVAIPQPRRRSHSESDTTYMEKDSFIEPYATTSELRPQPHWQNETGRSLLSFEMLGYEDKEDTDTQLSSSHKDASVHKEEEGLRNALYALPHRNQAPPSYGTDSGTDSEDEASISEQDGFPGSPLIPESTQEKDGKHSVLKLKGEKPPLCEKPPPSPDITSRTRQRCIEITKERFKKLKEENLQLNNANQTLSLELNIMKQTMKELQLKLKRMEKENRKRKETEKASSQEVAAPELHHLRKQAQELVDENDGLKMTVHCLNVELSRYQTKFRHLSKEESLNIEGLPSKGPIPPWLLDMKYLSPLLLAYEDRMKEKDELNASLQEEMRTFKMRVQEVVKENEELHQELNKSSPVTSEEWRQLQTQAELVLEENKLLIEQLAIQQRKAKDTHQERLQEVSKLTKQLMLLETKTQSQEKELKENKEQLESVRAECQELKTHLDSRVAMEVHTSIVNELKSQLQKEEEKENAEMEELMEKLMVLQMQKKSLLLEKNNLMAANKALEAELEKAQKINRRFQKKIDVLKQQAEKAMKNEMSAHQYLANLVGLAENITQERNSLMYLAKCLESKNYGVLNKVIEGHIRVGKLEEKVKGYKKQAALKLGDIRHLLTEQQEDFASKTAQYQQEMRYLHWVLQEKQDVLDKALKQKREMEGELEVVWESTSKENQRIRELLQATLERMGPWDTRALENACPDALSPGDGLDGCSFSYCDMKPPPTARQGLPELLG</sequence>
<evidence type="ECO:0000256" key="1">
    <source>
        <dbReference type="SAM" id="Coils"/>
    </source>
</evidence>
<dbReference type="GO" id="GO:0097730">
    <property type="term" value="C:non-motile cilium"/>
    <property type="evidence" value="ECO:0007669"/>
    <property type="project" value="Ensembl"/>
</dbReference>
<dbReference type="GO" id="GO:1905515">
    <property type="term" value="P:non-motile cilium assembly"/>
    <property type="evidence" value="ECO:0007669"/>
    <property type="project" value="Ensembl"/>
</dbReference>
<feature type="coiled-coil region" evidence="1">
    <location>
        <begin position="461"/>
        <end position="596"/>
    </location>
</feature>
<dbReference type="GO" id="GO:0016604">
    <property type="term" value="C:nuclear body"/>
    <property type="evidence" value="ECO:0007669"/>
    <property type="project" value="Ensembl"/>
</dbReference>
<dbReference type="GO" id="GO:0005758">
    <property type="term" value="C:mitochondrial intermembrane space"/>
    <property type="evidence" value="ECO:0007669"/>
    <property type="project" value="Ensembl"/>
</dbReference>
<feature type="region of interest" description="Disordered" evidence="2">
    <location>
        <begin position="27"/>
        <end position="49"/>
    </location>
</feature>
<dbReference type="GO" id="GO:0097539">
    <property type="term" value="C:ciliary transition fiber"/>
    <property type="evidence" value="ECO:0007669"/>
    <property type="project" value="Ensembl"/>
</dbReference>
<keyword evidence="4" id="KW-1185">Reference proteome</keyword>
<dbReference type="GO" id="GO:0033617">
    <property type="term" value="P:mitochondrial respiratory chain complex IV assembly"/>
    <property type="evidence" value="ECO:0007669"/>
    <property type="project" value="Ensembl"/>
</dbReference>
<reference evidence="3" key="1">
    <citation type="submission" date="2025-08" db="UniProtKB">
        <authorList>
            <consortium name="Ensembl"/>
        </authorList>
    </citation>
    <scope>IDENTIFICATION</scope>
</reference>
<evidence type="ECO:0000256" key="2">
    <source>
        <dbReference type="SAM" id="MobiDB-lite"/>
    </source>
</evidence>